<feature type="chain" id="PRO_5035293266" evidence="3">
    <location>
        <begin position="19"/>
        <end position="633"/>
    </location>
</feature>
<evidence type="ECO:0000313" key="5">
    <source>
        <dbReference type="Proteomes" id="UP000747542"/>
    </source>
</evidence>
<dbReference type="AlphaFoldDB" id="A0A8J5NAR2"/>
<feature type="transmembrane region" description="Helical" evidence="2">
    <location>
        <begin position="268"/>
        <end position="293"/>
    </location>
</feature>
<proteinExistence type="predicted"/>
<evidence type="ECO:0000256" key="2">
    <source>
        <dbReference type="SAM" id="Phobius"/>
    </source>
</evidence>
<keyword evidence="2" id="KW-1133">Transmembrane helix</keyword>
<sequence>MSVWVCLMIWACVGQVVWVYPSQKLKVGVNAPYCEHRNPTLLCDYKNVNQVVNMVEQVNETVQKVFVYNAVKLQLSEAVCVSVMVNNVADVVVVKGEEHPCDRHLTFSATNSTLNRLPSQVDHVHLEDTNITSLAIRVNITQLNVINSIIKVLDISSFFSTVNFVSTHIDTFQRLHVTYGSELLLQRTKVDVLSPQAVVIDGGNLVMRNSSAITVAEESVVMYPGSKLNLEQFSGNLRVKAMGRVGATSQTTPCSTRRPCNCETATSYLGAFVTCLLLLIVSVIINILGVVYVKRIYLQHDNHKTEERQHSQLGPQSCVKYSKGEETQLLPQQSSSDSLQTYKDSLLQLLKDFEDKRQRVKSKHESFISELNNANEAEMNDKKDKADENLDENIKLKEKKILDLEEELIAIDASGKYAAIKKTLVEAKKELIDALKENVKVSKVIYPDSQKLVKRKKVWSENDQWLKNMAEISQDWLTRWSETRTSHDEITTRLSPLEKLFIITGDLLSREVKSVLRKYESERVQTEVNIKNISEEDEMLKESEKSKYLTENEKLQTRLKQYMNGRKNPDEKEIDIVFKNCFTRCECLKVNLETKLLQLIEARSAAGDKLSHQEALIREDPVQVQPRPQERCV</sequence>
<evidence type="ECO:0000256" key="3">
    <source>
        <dbReference type="SAM" id="SignalP"/>
    </source>
</evidence>
<evidence type="ECO:0000313" key="4">
    <source>
        <dbReference type="EMBL" id="KAG7177141.1"/>
    </source>
</evidence>
<keyword evidence="2" id="KW-0812">Transmembrane</keyword>
<dbReference type="EMBL" id="JAHLQT010002534">
    <property type="protein sequence ID" value="KAG7177141.1"/>
    <property type="molecule type" value="Genomic_DNA"/>
</dbReference>
<accession>A0A8J5NAR2</accession>
<dbReference type="Proteomes" id="UP000747542">
    <property type="component" value="Unassembled WGS sequence"/>
</dbReference>
<keyword evidence="1" id="KW-0175">Coiled coil</keyword>
<evidence type="ECO:0000256" key="1">
    <source>
        <dbReference type="SAM" id="Coils"/>
    </source>
</evidence>
<name>A0A8J5NAR2_HOMAM</name>
<keyword evidence="2" id="KW-0472">Membrane</keyword>
<keyword evidence="3" id="KW-0732">Signal</keyword>
<reference evidence="4" key="1">
    <citation type="journal article" date="2021" name="Sci. Adv.">
        <title>The American lobster genome reveals insights on longevity, neural, and immune adaptations.</title>
        <authorList>
            <person name="Polinski J.M."/>
            <person name="Zimin A.V."/>
            <person name="Clark K.F."/>
            <person name="Kohn A.B."/>
            <person name="Sadowski N."/>
            <person name="Timp W."/>
            <person name="Ptitsyn A."/>
            <person name="Khanna P."/>
            <person name="Romanova D.Y."/>
            <person name="Williams P."/>
            <person name="Greenwood S.J."/>
            <person name="Moroz L.L."/>
            <person name="Walt D.R."/>
            <person name="Bodnar A.G."/>
        </authorList>
    </citation>
    <scope>NUCLEOTIDE SEQUENCE</scope>
    <source>
        <strain evidence="4">GMGI-L3</strain>
    </source>
</reference>
<feature type="coiled-coil region" evidence="1">
    <location>
        <begin position="343"/>
        <end position="437"/>
    </location>
</feature>
<organism evidence="4 5">
    <name type="scientific">Homarus americanus</name>
    <name type="common">American lobster</name>
    <dbReference type="NCBI Taxonomy" id="6706"/>
    <lineage>
        <taxon>Eukaryota</taxon>
        <taxon>Metazoa</taxon>
        <taxon>Ecdysozoa</taxon>
        <taxon>Arthropoda</taxon>
        <taxon>Crustacea</taxon>
        <taxon>Multicrustacea</taxon>
        <taxon>Malacostraca</taxon>
        <taxon>Eumalacostraca</taxon>
        <taxon>Eucarida</taxon>
        <taxon>Decapoda</taxon>
        <taxon>Pleocyemata</taxon>
        <taxon>Astacidea</taxon>
        <taxon>Nephropoidea</taxon>
        <taxon>Nephropidae</taxon>
        <taxon>Homarus</taxon>
    </lineage>
</organism>
<keyword evidence="5" id="KW-1185">Reference proteome</keyword>
<comment type="caution">
    <text evidence="4">The sequence shown here is derived from an EMBL/GenBank/DDBJ whole genome shotgun (WGS) entry which is preliminary data.</text>
</comment>
<feature type="signal peptide" evidence="3">
    <location>
        <begin position="1"/>
        <end position="18"/>
    </location>
</feature>
<gene>
    <name evidence="4" type="ORF">Hamer_G000384</name>
</gene>
<protein>
    <submittedName>
        <fullName evidence="4">Uncharacterized protein</fullName>
    </submittedName>
</protein>